<evidence type="ECO:0000256" key="1">
    <source>
        <dbReference type="SAM" id="MobiDB-lite"/>
    </source>
</evidence>
<accession>A0A4C1XGQ6</accession>
<gene>
    <name evidence="2" type="ORF">EVAR_42499_1</name>
</gene>
<protein>
    <submittedName>
        <fullName evidence="2">Uncharacterized protein</fullName>
    </submittedName>
</protein>
<keyword evidence="3" id="KW-1185">Reference proteome</keyword>
<sequence length="121" mass="12810">MVLQLSRVAVKERAAGGRCAVWSPHVSTCVLWRVRRSGRAACTEGRPGAPHHGEGRTGGAGRARRPNAPARAPAALRVNAAGPGGWAAHARGVTTLRFPFALFKLSHSFIDIDARLSKILA</sequence>
<dbReference type="EMBL" id="BGZK01000834">
    <property type="protein sequence ID" value="GBP62182.1"/>
    <property type="molecule type" value="Genomic_DNA"/>
</dbReference>
<evidence type="ECO:0000313" key="2">
    <source>
        <dbReference type="EMBL" id="GBP62182.1"/>
    </source>
</evidence>
<organism evidence="2 3">
    <name type="scientific">Eumeta variegata</name>
    <name type="common">Bagworm moth</name>
    <name type="synonym">Eumeta japonica</name>
    <dbReference type="NCBI Taxonomy" id="151549"/>
    <lineage>
        <taxon>Eukaryota</taxon>
        <taxon>Metazoa</taxon>
        <taxon>Ecdysozoa</taxon>
        <taxon>Arthropoda</taxon>
        <taxon>Hexapoda</taxon>
        <taxon>Insecta</taxon>
        <taxon>Pterygota</taxon>
        <taxon>Neoptera</taxon>
        <taxon>Endopterygota</taxon>
        <taxon>Lepidoptera</taxon>
        <taxon>Glossata</taxon>
        <taxon>Ditrysia</taxon>
        <taxon>Tineoidea</taxon>
        <taxon>Psychidae</taxon>
        <taxon>Oiketicinae</taxon>
        <taxon>Eumeta</taxon>
    </lineage>
</organism>
<dbReference type="Proteomes" id="UP000299102">
    <property type="component" value="Unassembled WGS sequence"/>
</dbReference>
<feature type="region of interest" description="Disordered" evidence="1">
    <location>
        <begin position="41"/>
        <end position="71"/>
    </location>
</feature>
<reference evidence="2 3" key="1">
    <citation type="journal article" date="2019" name="Commun. Biol.">
        <title>The bagworm genome reveals a unique fibroin gene that provides high tensile strength.</title>
        <authorList>
            <person name="Kono N."/>
            <person name="Nakamura H."/>
            <person name="Ohtoshi R."/>
            <person name="Tomita M."/>
            <person name="Numata K."/>
            <person name="Arakawa K."/>
        </authorList>
    </citation>
    <scope>NUCLEOTIDE SEQUENCE [LARGE SCALE GENOMIC DNA]</scope>
</reference>
<evidence type="ECO:0000313" key="3">
    <source>
        <dbReference type="Proteomes" id="UP000299102"/>
    </source>
</evidence>
<name>A0A4C1XGQ6_EUMVA</name>
<comment type="caution">
    <text evidence="2">The sequence shown here is derived from an EMBL/GenBank/DDBJ whole genome shotgun (WGS) entry which is preliminary data.</text>
</comment>
<dbReference type="AlphaFoldDB" id="A0A4C1XGQ6"/>
<proteinExistence type="predicted"/>